<accession>A0AAX4HKR2</accession>
<dbReference type="EMBL" id="CP139487">
    <property type="protein sequence ID" value="WPU63767.1"/>
    <property type="molecule type" value="Genomic_DNA"/>
</dbReference>
<comment type="domain">
    <text evidence="5">The PRC barrel domain binds ribosomal protein uS19.</text>
</comment>
<dbReference type="GO" id="GO:0005840">
    <property type="term" value="C:ribosome"/>
    <property type="evidence" value="ECO:0007669"/>
    <property type="project" value="InterPro"/>
</dbReference>
<dbReference type="HAMAP" id="MF_00014">
    <property type="entry name" value="Ribosome_mat_RimM"/>
    <property type="match status" value="1"/>
</dbReference>
<keyword evidence="2 5" id="KW-0690">Ribosome biogenesis</keyword>
<dbReference type="Pfam" id="PF01782">
    <property type="entry name" value="RimM"/>
    <property type="match status" value="1"/>
</dbReference>
<organism evidence="8 9">
    <name type="scientific">Peredibacter starrii</name>
    <dbReference type="NCBI Taxonomy" id="28202"/>
    <lineage>
        <taxon>Bacteria</taxon>
        <taxon>Pseudomonadati</taxon>
        <taxon>Bdellovibrionota</taxon>
        <taxon>Bacteriovoracia</taxon>
        <taxon>Bacteriovoracales</taxon>
        <taxon>Bacteriovoracaceae</taxon>
        <taxon>Peredibacter</taxon>
    </lineage>
</organism>
<evidence type="ECO:0000313" key="9">
    <source>
        <dbReference type="Proteomes" id="UP001324634"/>
    </source>
</evidence>
<dbReference type="RefSeq" id="WP_321391125.1">
    <property type="nucleotide sequence ID" value="NZ_CP139487.1"/>
</dbReference>
<dbReference type="InterPro" id="IPR002676">
    <property type="entry name" value="RimM_N"/>
</dbReference>
<dbReference type="NCBIfam" id="TIGR02273">
    <property type="entry name" value="16S_RimM"/>
    <property type="match status" value="1"/>
</dbReference>
<evidence type="ECO:0000313" key="8">
    <source>
        <dbReference type="EMBL" id="WPU63767.1"/>
    </source>
</evidence>
<reference evidence="8 9" key="1">
    <citation type="submission" date="2023-11" db="EMBL/GenBank/DDBJ databases">
        <title>Peredibacter starrii A3.12.</title>
        <authorList>
            <person name="Mitchell R.J."/>
        </authorList>
    </citation>
    <scope>NUCLEOTIDE SEQUENCE [LARGE SCALE GENOMIC DNA]</scope>
    <source>
        <strain evidence="8 9">A3.12</strain>
    </source>
</reference>
<dbReference type="GO" id="GO:0043022">
    <property type="term" value="F:ribosome binding"/>
    <property type="evidence" value="ECO:0007669"/>
    <property type="project" value="InterPro"/>
</dbReference>
<proteinExistence type="inferred from homology"/>
<evidence type="ECO:0000256" key="1">
    <source>
        <dbReference type="ARBA" id="ARBA00022490"/>
    </source>
</evidence>
<comment type="function">
    <text evidence="5">An accessory protein needed during the final step in the assembly of 30S ribosomal subunit, possibly for assembly of the head region. Essential for efficient processing of 16S rRNA. May be needed both before and after RbfA during the maturation of 16S rRNA. It has affinity for free ribosomal 30S subunits but not for 70S ribosomes.</text>
</comment>
<gene>
    <name evidence="5 8" type="primary">rimM</name>
    <name evidence="8" type="ORF">SOO65_13820</name>
</gene>
<dbReference type="Pfam" id="PF24986">
    <property type="entry name" value="PRC_RimM"/>
    <property type="match status" value="1"/>
</dbReference>
<evidence type="ECO:0000256" key="5">
    <source>
        <dbReference type="HAMAP-Rule" id="MF_00014"/>
    </source>
</evidence>
<dbReference type="Proteomes" id="UP001324634">
    <property type="component" value="Chromosome"/>
</dbReference>
<keyword evidence="9" id="KW-1185">Reference proteome</keyword>
<dbReference type="SUPFAM" id="SSF50346">
    <property type="entry name" value="PRC-barrel domain"/>
    <property type="match status" value="1"/>
</dbReference>
<dbReference type="InterPro" id="IPR036976">
    <property type="entry name" value="RimM_N_sf"/>
</dbReference>
<dbReference type="InterPro" id="IPR056792">
    <property type="entry name" value="PRC_RimM"/>
</dbReference>
<dbReference type="InterPro" id="IPR011961">
    <property type="entry name" value="RimM"/>
</dbReference>
<dbReference type="GO" id="GO:0042274">
    <property type="term" value="P:ribosomal small subunit biogenesis"/>
    <property type="evidence" value="ECO:0007669"/>
    <property type="project" value="UniProtKB-UniRule"/>
</dbReference>
<dbReference type="PANTHER" id="PTHR33692:SF1">
    <property type="entry name" value="RIBOSOME MATURATION FACTOR RIMM"/>
    <property type="match status" value="1"/>
</dbReference>
<keyword evidence="4 5" id="KW-0143">Chaperone</keyword>
<dbReference type="AlphaFoldDB" id="A0AAX4HKR2"/>
<keyword evidence="3 5" id="KW-0698">rRNA processing</keyword>
<dbReference type="GO" id="GO:0005737">
    <property type="term" value="C:cytoplasm"/>
    <property type="evidence" value="ECO:0007669"/>
    <property type="project" value="UniProtKB-SubCell"/>
</dbReference>
<dbReference type="GO" id="GO:0006364">
    <property type="term" value="P:rRNA processing"/>
    <property type="evidence" value="ECO:0007669"/>
    <property type="project" value="UniProtKB-UniRule"/>
</dbReference>
<dbReference type="Gene3D" id="2.30.30.240">
    <property type="entry name" value="PRC-barrel domain"/>
    <property type="match status" value="1"/>
</dbReference>
<sequence>MKKEDLVKLAFVAHPHGIKGEAEIRLINDNPEESILDDEMKVWLFPSSPKSKIKTTGEEWTIAKIRFGNKVICQFEGIKDRTHLESLIPFEIYLDRESFPEPEDDEIYLVDLVDMDVVNQEGVKVGKLESFSDNGMQYLFDVRMDTGEVVTLPYVDAFFPEIDMEEKKITMIMPEYTE</sequence>
<comment type="subcellular location">
    <subcellularLocation>
        <location evidence="5">Cytoplasm</location>
    </subcellularLocation>
</comment>
<keyword evidence="1 5" id="KW-0963">Cytoplasm</keyword>
<evidence type="ECO:0000256" key="3">
    <source>
        <dbReference type="ARBA" id="ARBA00022552"/>
    </source>
</evidence>
<dbReference type="PANTHER" id="PTHR33692">
    <property type="entry name" value="RIBOSOME MATURATION FACTOR RIMM"/>
    <property type="match status" value="1"/>
</dbReference>
<evidence type="ECO:0000259" key="7">
    <source>
        <dbReference type="Pfam" id="PF24986"/>
    </source>
</evidence>
<dbReference type="KEGG" id="psti:SOO65_13820"/>
<dbReference type="Gene3D" id="2.40.30.60">
    <property type="entry name" value="RimM"/>
    <property type="match status" value="1"/>
</dbReference>
<feature type="domain" description="Ribosome maturation factor RimM PRC barrel" evidence="7">
    <location>
        <begin position="110"/>
        <end position="175"/>
    </location>
</feature>
<protein>
    <recommendedName>
        <fullName evidence="5">Ribosome maturation factor RimM</fullName>
    </recommendedName>
</protein>
<evidence type="ECO:0000256" key="2">
    <source>
        <dbReference type="ARBA" id="ARBA00022517"/>
    </source>
</evidence>
<comment type="subunit">
    <text evidence="5">Binds ribosomal protein uS19.</text>
</comment>
<dbReference type="InterPro" id="IPR011033">
    <property type="entry name" value="PRC_barrel-like_sf"/>
</dbReference>
<dbReference type="InterPro" id="IPR009000">
    <property type="entry name" value="Transl_B-barrel_sf"/>
</dbReference>
<feature type="domain" description="RimM N-terminal" evidence="6">
    <location>
        <begin position="10"/>
        <end position="97"/>
    </location>
</feature>
<dbReference type="SUPFAM" id="SSF50447">
    <property type="entry name" value="Translation proteins"/>
    <property type="match status" value="1"/>
</dbReference>
<name>A0AAX4HKR2_9BACT</name>
<evidence type="ECO:0000256" key="4">
    <source>
        <dbReference type="ARBA" id="ARBA00023186"/>
    </source>
</evidence>
<comment type="similarity">
    <text evidence="5">Belongs to the RimM family.</text>
</comment>
<evidence type="ECO:0000259" key="6">
    <source>
        <dbReference type="Pfam" id="PF01782"/>
    </source>
</evidence>